<dbReference type="SMART" id="SM00020">
    <property type="entry name" value="Tryp_SPc"/>
    <property type="match status" value="1"/>
</dbReference>
<protein>
    <submittedName>
        <fullName evidence="6">Chymotrypsin-1-like</fullName>
    </submittedName>
</protein>
<dbReference type="PROSITE" id="PS50240">
    <property type="entry name" value="TRYPSIN_DOM"/>
    <property type="match status" value="1"/>
</dbReference>
<comment type="similarity">
    <text evidence="2">Belongs to the peptidase S1 family. CLIP subfamily.</text>
</comment>
<dbReference type="GO" id="GO:0004252">
    <property type="term" value="F:serine-type endopeptidase activity"/>
    <property type="evidence" value="ECO:0007669"/>
    <property type="project" value="InterPro"/>
</dbReference>
<keyword evidence="1" id="KW-1015">Disulfide bond</keyword>
<dbReference type="Pfam" id="PF00089">
    <property type="entry name" value="Trypsin"/>
    <property type="match status" value="1"/>
</dbReference>
<evidence type="ECO:0000313" key="5">
    <source>
        <dbReference type="Proteomes" id="UP000695007"/>
    </source>
</evidence>
<dbReference type="Gene3D" id="2.40.10.10">
    <property type="entry name" value="Trypsin-like serine proteases"/>
    <property type="match status" value="1"/>
</dbReference>
<proteinExistence type="inferred from homology"/>
<evidence type="ECO:0000313" key="6">
    <source>
        <dbReference type="RefSeq" id="XP_011501332.1"/>
    </source>
</evidence>
<keyword evidence="3" id="KW-0378">Hydrolase</keyword>
<gene>
    <name evidence="6" type="primary">LOC105364984</name>
</gene>
<dbReference type="InterPro" id="IPR018114">
    <property type="entry name" value="TRYPSIN_HIS"/>
</dbReference>
<dbReference type="GO" id="GO:0006508">
    <property type="term" value="P:proteolysis"/>
    <property type="evidence" value="ECO:0007669"/>
    <property type="project" value="UniProtKB-KW"/>
</dbReference>
<dbReference type="SUPFAM" id="SSF50494">
    <property type="entry name" value="Trypsin-like serine proteases"/>
    <property type="match status" value="1"/>
</dbReference>
<evidence type="ECO:0000259" key="4">
    <source>
        <dbReference type="PROSITE" id="PS50240"/>
    </source>
</evidence>
<dbReference type="InterPro" id="IPR033116">
    <property type="entry name" value="TRYPSIN_SER"/>
</dbReference>
<keyword evidence="3" id="KW-0720">Serine protease</keyword>
<dbReference type="PROSITE" id="PS00134">
    <property type="entry name" value="TRYPSIN_HIS"/>
    <property type="match status" value="1"/>
</dbReference>
<dbReference type="PANTHER" id="PTHR24256">
    <property type="entry name" value="TRYPTASE-RELATED"/>
    <property type="match status" value="1"/>
</dbReference>
<dbReference type="InterPro" id="IPR043504">
    <property type="entry name" value="Peptidase_S1_PA_chymotrypsin"/>
</dbReference>
<dbReference type="FunFam" id="2.40.10.10:FF:000068">
    <property type="entry name" value="transmembrane protease serine 2"/>
    <property type="match status" value="1"/>
</dbReference>
<dbReference type="InterPro" id="IPR051487">
    <property type="entry name" value="Ser/Thr_Proteases_Immune/Dev"/>
</dbReference>
<dbReference type="CDD" id="cd00190">
    <property type="entry name" value="Tryp_SPc"/>
    <property type="match status" value="1"/>
</dbReference>
<dbReference type="GeneID" id="105364984"/>
<dbReference type="InterPro" id="IPR009003">
    <property type="entry name" value="Peptidase_S1_PA"/>
</dbReference>
<reference evidence="6" key="1">
    <citation type="submission" date="2025-08" db="UniProtKB">
        <authorList>
            <consortium name="RefSeq"/>
        </authorList>
    </citation>
    <scope>IDENTIFICATION</scope>
</reference>
<keyword evidence="3" id="KW-0645">Protease</keyword>
<evidence type="ECO:0000256" key="2">
    <source>
        <dbReference type="ARBA" id="ARBA00024195"/>
    </source>
</evidence>
<feature type="domain" description="Peptidase S1" evidence="4">
    <location>
        <begin position="12"/>
        <end position="257"/>
    </location>
</feature>
<accession>A0AAJ7DYQ4</accession>
<dbReference type="Proteomes" id="UP000695007">
    <property type="component" value="Unplaced"/>
</dbReference>
<dbReference type="InterPro" id="IPR001254">
    <property type="entry name" value="Trypsin_dom"/>
</dbReference>
<organism evidence="5 6">
    <name type="scientific">Ceratosolen solmsi marchali</name>
    <dbReference type="NCBI Taxonomy" id="326594"/>
    <lineage>
        <taxon>Eukaryota</taxon>
        <taxon>Metazoa</taxon>
        <taxon>Ecdysozoa</taxon>
        <taxon>Arthropoda</taxon>
        <taxon>Hexapoda</taxon>
        <taxon>Insecta</taxon>
        <taxon>Pterygota</taxon>
        <taxon>Neoptera</taxon>
        <taxon>Endopterygota</taxon>
        <taxon>Hymenoptera</taxon>
        <taxon>Apocrita</taxon>
        <taxon>Proctotrupomorpha</taxon>
        <taxon>Chalcidoidea</taxon>
        <taxon>Agaonidae</taxon>
        <taxon>Agaoninae</taxon>
        <taxon>Ceratosolen</taxon>
    </lineage>
</organism>
<evidence type="ECO:0000256" key="1">
    <source>
        <dbReference type="ARBA" id="ARBA00023157"/>
    </source>
</evidence>
<name>A0AAJ7DYQ4_9HYME</name>
<dbReference type="RefSeq" id="XP_011501332.1">
    <property type="nucleotide sequence ID" value="XM_011503030.1"/>
</dbReference>
<dbReference type="AlphaFoldDB" id="A0AAJ7DYQ4"/>
<dbReference type="KEGG" id="csol:105364984"/>
<keyword evidence="5" id="KW-1185">Reference proteome</keyword>
<evidence type="ECO:0000256" key="3">
    <source>
        <dbReference type="RuleBase" id="RU363034"/>
    </source>
</evidence>
<dbReference type="PRINTS" id="PR00722">
    <property type="entry name" value="CHYMOTRYPSIN"/>
</dbReference>
<dbReference type="PROSITE" id="PS00135">
    <property type="entry name" value="TRYPSIN_SER"/>
    <property type="match status" value="1"/>
</dbReference>
<dbReference type="InterPro" id="IPR001314">
    <property type="entry name" value="Peptidase_S1A"/>
</dbReference>
<sequence length="258" mass="28156">MTVGVLCKKSRILGGKDADIKEMPYQVAIKYVHQNILKCGGSIVTDKHILTAAHCVATQLYSEMIIIAGTTNLNDILRWTYMIDHADIHPSYTGEMSNNTVSAYDIAVITIQGTIVFNEYQNKIDLPTIPYHIGDEAIISGWGWTTYPATNTPALLQTATVIIVSNEECADNFEFPICDYHMCTLQLNGIGVCTVSFFICLKPLTIMNIFSGDSGGPVVSNGKLIGVISFGVPCATGVPDVHTSIDFNINFIRSVINQ</sequence>